<sequence>SYLWGSLAFWSPRGAEEISSSSLGLINQLKIFPLDGLGGVLVGGLLTFLPTGFIAWLPCRFLMGIDQRPWIGLATPLTAIGFTVIAVFIFKKGMAHYGQTGSQRYLGFGHRS</sequence>
<accession>A0A6J4MJG7</accession>
<name>A0A6J4MJG7_9CHLR</name>
<feature type="transmembrane region" description="Helical" evidence="1">
    <location>
        <begin position="70"/>
        <end position="90"/>
    </location>
</feature>
<evidence type="ECO:0000313" key="2">
    <source>
        <dbReference type="EMBL" id="CAA9361036.1"/>
    </source>
</evidence>
<keyword evidence="1" id="KW-1133">Transmembrane helix</keyword>
<organism evidence="2">
    <name type="scientific">uncultured Chloroflexia bacterium</name>
    <dbReference type="NCBI Taxonomy" id="1672391"/>
    <lineage>
        <taxon>Bacteria</taxon>
        <taxon>Bacillati</taxon>
        <taxon>Chloroflexota</taxon>
        <taxon>Chloroflexia</taxon>
        <taxon>environmental samples</taxon>
    </lineage>
</organism>
<proteinExistence type="predicted"/>
<dbReference type="Pfam" id="PF06182">
    <property type="entry name" value="ABC2_membrane_6"/>
    <property type="match status" value="1"/>
</dbReference>
<dbReference type="EMBL" id="CADCTR010002576">
    <property type="protein sequence ID" value="CAA9361036.1"/>
    <property type="molecule type" value="Genomic_DNA"/>
</dbReference>
<gene>
    <name evidence="2" type="ORF">AVDCRST_MAG93-7655</name>
</gene>
<feature type="transmembrane region" description="Helical" evidence="1">
    <location>
        <begin position="37"/>
        <end position="58"/>
    </location>
</feature>
<reference evidence="2" key="1">
    <citation type="submission" date="2020-02" db="EMBL/GenBank/DDBJ databases">
        <authorList>
            <person name="Meier V. D."/>
        </authorList>
    </citation>
    <scope>NUCLEOTIDE SEQUENCE</scope>
    <source>
        <strain evidence="2">AVDCRST_MAG93</strain>
    </source>
</reference>
<dbReference type="AlphaFoldDB" id="A0A6J4MJG7"/>
<feature type="non-terminal residue" evidence="2">
    <location>
        <position position="1"/>
    </location>
</feature>
<dbReference type="InterPro" id="IPR010390">
    <property type="entry name" value="ABC-2_transporter-like"/>
</dbReference>
<evidence type="ECO:0000256" key="1">
    <source>
        <dbReference type="SAM" id="Phobius"/>
    </source>
</evidence>
<keyword evidence="1" id="KW-0812">Transmembrane</keyword>
<keyword evidence="1" id="KW-0472">Membrane</keyword>
<protein>
    <submittedName>
        <fullName evidence="2">Uncharacterized protein</fullName>
    </submittedName>
</protein>